<evidence type="ECO:0000313" key="3">
    <source>
        <dbReference type="Proteomes" id="UP001208567"/>
    </source>
</evidence>
<evidence type="ECO:0000259" key="1">
    <source>
        <dbReference type="PROSITE" id="PS51186"/>
    </source>
</evidence>
<dbReference type="Gene3D" id="3.40.630.30">
    <property type="match status" value="1"/>
</dbReference>
<dbReference type="Proteomes" id="UP001208567">
    <property type="component" value="Unassembled WGS sequence"/>
</dbReference>
<dbReference type="Pfam" id="PF00583">
    <property type="entry name" value="Acetyltransf_1"/>
    <property type="match status" value="1"/>
</dbReference>
<dbReference type="InterPro" id="IPR000182">
    <property type="entry name" value="GNAT_dom"/>
</dbReference>
<comment type="caution">
    <text evidence="2">The sequence shown here is derived from an EMBL/GenBank/DDBJ whole genome shotgun (WGS) entry which is preliminary data.</text>
</comment>
<organism evidence="2 3">
    <name type="scientific">Clostridium omnivorum</name>
    <dbReference type="NCBI Taxonomy" id="1604902"/>
    <lineage>
        <taxon>Bacteria</taxon>
        <taxon>Bacillati</taxon>
        <taxon>Bacillota</taxon>
        <taxon>Clostridia</taxon>
        <taxon>Eubacteriales</taxon>
        <taxon>Clostridiaceae</taxon>
        <taxon>Clostridium</taxon>
    </lineage>
</organism>
<dbReference type="SUPFAM" id="SSF55729">
    <property type="entry name" value="Acyl-CoA N-acyltransferases (Nat)"/>
    <property type="match status" value="1"/>
</dbReference>
<evidence type="ECO:0000313" key="2">
    <source>
        <dbReference type="EMBL" id="GLC30136.1"/>
    </source>
</evidence>
<gene>
    <name evidence="2" type="ORF">bsdE14_15460</name>
</gene>
<sequence length="250" mass="28786">MFTKNEILNIAKKQLSLDFSCEIEDLEKVENTVVEKQHKIGRRIYANDGCSLKILCFGRRAVVSTTPEIMPWFQKKLNDYDTNWLFLFPVLRNIDKMLNDFGHEVADIHHFYLPLAPLEEVAPITDIRWYEKDDIIQFKNDDRFDEAFAFDDNYPDVLAIAALDGYEIIGMAGASCDCEDMWQIGINVMEGYRGKGIATNLVSLLKNEIMKRGKIPFYSTIESNIYSQGVAIKSGFIPVWAELYSREKTL</sequence>
<dbReference type="InterPro" id="IPR016181">
    <property type="entry name" value="Acyl_CoA_acyltransferase"/>
</dbReference>
<name>A0ABQ5N4R5_9CLOT</name>
<proteinExistence type="predicted"/>
<dbReference type="CDD" id="cd04301">
    <property type="entry name" value="NAT_SF"/>
    <property type="match status" value="1"/>
</dbReference>
<dbReference type="RefSeq" id="WP_264849400.1">
    <property type="nucleotide sequence ID" value="NZ_BRXR01000001.1"/>
</dbReference>
<keyword evidence="3" id="KW-1185">Reference proteome</keyword>
<accession>A0ABQ5N4R5</accession>
<dbReference type="EMBL" id="BRXR01000001">
    <property type="protein sequence ID" value="GLC30136.1"/>
    <property type="molecule type" value="Genomic_DNA"/>
</dbReference>
<dbReference type="PROSITE" id="PS51186">
    <property type="entry name" value="GNAT"/>
    <property type="match status" value="1"/>
</dbReference>
<feature type="domain" description="N-acetyltransferase" evidence="1">
    <location>
        <begin position="122"/>
        <end position="250"/>
    </location>
</feature>
<protein>
    <recommendedName>
        <fullName evidence="1">N-acetyltransferase domain-containing protein</fullName>
    </recommendedName>
</protein>
<reference evidence="2 3" key="1">
    <citation type="journal article" date="2024" name="Int. J. Syst. Evol. Microbiol.">
        <title>Clostridium omnivorum sp. nov., isolated from anoxic soil under the treatment of reductive soil disinfestation.</title>
        <authorList>
            <person name="Ueki A."/>
            <person name="Tonouchi A."/>
            <person name="Kaku N."/>
            <person name="Honma S."/>
            <person name="Ueki K."/>
        </authorList>
    </citation>
    <scope>NUCLEOTIDE SEQUENCE [LARGE SCALE GENOMIC DNA]</scope>
    <source>
        <strain evidence="2 3">E14</strain>
    </source>
</reference>